<feature type="signal peptide" evidence="1">
    <location>
        <begin position="1"/>
        <end position="23"/>
    </location>
</feature>
<keyword evidence="6" id="KW-1185">Reference proteome</keyword>
<sequence>MRHPLPALSLLALLLAGCSTPGAFFGATDGPAFVARTPSDADHALVYLYRPQSDWADQELEAPGLFINGELIGALPSNGYLPLEFETASYRLEMRRPLLGSYWTFFAGGPLDFTEITSFALDAGAGATYYLRYDELNPPPQNAELPPQGDGPLQLVGAELGASEIAVTREVHPLQRFGSAGEPLDDL</sequence>
<dbReference type="KEGG" id="ptw:TUM18999_14090"/>
<keyword evidence="1" id="KW-0732">Signal</keyword>
<evidence type="ECO:0000313" key="4">
    <source>
        <dbReference type="EMBL" id="GJN55297.1"/>
    </source>
</evidence>
<proteinExistence type="predicted"/>
<reference evidence="3 5" key="1">
    <citation type="submission" date="2020-05" db="EMBL/GenBank/DDBJ databases">
        <title>Characterization of novel class B3 metallo-beta-lactamase from novel Pseudomonas species.</title>
        <authorList>
            <person name="Yamada K."/>
            <person name="Aoki K."/>
            <person name="Ishii Y."/>
        </authorList>
    </citation>
    <scope>NUCLEOTIDE SEQUENCE [LARGE SCALE GENOMIC DNA]</scope>
    <source>
        <strain evidence="3 5">TUM18999</strain>
        <strain evidence="4 6">TUM20286</strain>
    </source>
</reference>
<dbReference type="EMBL" id="BQKM01000017">
    <property type="protein sequence ID" value="GJN55297.1"/>
    <property type="molecule type" value="Genomic_DNA"/>
</dbReference>
<dbReference type="EMBL" id="AP023189">
    <property type="protein sequence ID" value="BCG23218.1"/>
    <property type="molecule type" value="Genomic_DNA"/>
</dbReference>
<evidence type="ECO:0000259" key="2">
    <source>
        <dbReference type="Pfam" id="PF11008"/>
    </source>
</evidence>
<dbReference type="AlphaFoldDB" id="A0A6J4E197"/>
<organism evidence="3 5">
    <name type="scientific">Pseudomonas tohonis</name>
    <dbReference type="NCBI Taxonomy" id="2725477"/>
    <lineage>
        <taxon>Bacteria</taxon>
        <taxon>Pseudomonadati</taxon>
        <taxon>Pseudomonadota</taxon>
        <taxon>Gammaproteobacteria</taxon>
        <taxon>Pseudomonadales</taxon>
        <taxon>Pseudomonadaceae</taxon>
        <taxon>Pseudomonas</taxon>
    </lineage>
</organism>
<dbReference type="Pfam" id="PF11008">
    <property type="entry name" value="DUF2846"/>
    <property type="match status" value="1"/>
</dbReference>
<evidence type="ECO:0000313" key="3">
    <source>
        <dbReference type="EMBL" id="BCG23218.1"/>
    </source>
</evidence>
<evidence type="ECO:0000313" key="5">
    <source>
        <dbReference type="Proteomes" id="UP000509383"/>
    </source>
</evidence>
<accession>A0A6J4E197</accession>
<dbReference type="PROSITE" id="PS51257">
    <property type="entry name" value="PROKAR_LIPOPROTEIN"/>
    <property type="match status" value="1"/>
</dbReference>
<protein>
    <recommendedName>
        <fullName evidence="2">DUF2846 domain-containing protein</fullName>
    </recommendedName>
</protein>
<dbReference type="RefSeq" id="WP_173178763.1">
    <property type="nucleotide sequence ID" value="NZ_AP023189.1"/>
</dbReference>
<dbReference type="Proteomes" id="UP000509383">
    <property type="component" value="Chromosome"/>
</dbReference>
<dbReference type="Proteomes" id="UP001054892">
    <property type="component" value="Unassembled WGS sequence"/>
</dbReference>
<gene>
    <name evidence="3" type="ORF">TUM18999_14090</name>
    <name evidence="4" type="ORF">TUM20286_50490</name>
</gene>
<feature type="chain" id="PRO_5026988678" description="DUF2846 domain-containing protein" evidence="1">
    <location>
        <begin position="24"/>
        <end position="187"/>
    </location>
</feature>
<evidence type="ECO:0000256" key="1">
    <source>
        <dbReference type="SAM" id="SignalP"/>
    </source>
</evidence>
<name>A0A6J4E197_9PSED</name>
<dbReference type="InterPro" id="IPR022548">
    <property type="entry name" value="DUF2846"/>
</dbReference>
<feature type="domain" description="DUF2846" evidence="2">
    <location>
        <begin position="41"/>
        <end position="140"/>
    </location>
</feature>
<evidence type="ECO:0000313" key="6">
    <source>
        <dbReference type="Proteomes" id="UP001054892"/>
    </source>
</evidence>